<protein>
    <submittedName>
        <fullName evidence="2">RUN domain-containing protein</fullName>
    </submittedName>
</protein>
<accession>A0A1I7ZSM4</accession>
<evidence type="ECO:0000313" key="2">
    <source>
        <dbReference type="WBParaSite" id="L893_g29410.t1"/>
    </source>
</evidence>
<sequence length="191" mass="21375">MRHRLRALCVPAITQLGALEWCKKSPGQTKRSPPFSLTPSGYAIFCCLLRSSSRHRKNGPSFCSLSDGHVDRLMNLFFRSPNRSDIENDSLAGLSLWLEDAVAKAGEAKDSYGMSGRKGNLEFCQRSLVLGFICTKLLKFRLRSDTYGRFATMTKEEIFGTIGTCNIATTLPGRNRTVALFRKEPKDDSVW</sequence>
<name>A0A1I7ZSM4_9BILA</name>
<keyword evidence="1" id="KW-1185">Reference proteome</keyword>
<evidence type="ECO:0000313" key="1">
    <source>
        <dbReference type="Proteomes" id="UP000095287"/>
    </source>
</evidence>
<dbReference type="Proteomes" id="UP000095287">
    <property type="component" value="Unplaced"/>
</dbReference>
<proteinExistence type="predicted"/>
<reference evidence="2" key="1">
    <citation type="submission" date="2016-11" db="UniProtKB">
        <authorList>
            <consortium name="WormBaseParasite"/>
        </authorList>
    </citation>
    <scope>IDENTIFICATION</scope>
</reference>
<organism evidence="1 2">
    <name type="scientific">Steinernema glaseri</name>
    <dbReference type="NCBI Taxonomy" id="37863"/>
    <lineage>
        <taxon>Eukaryota</taxon>
        <taxon>Metazoa</taxon>
        <taxon>Ecdysozoa</taxon>
        <taxon>Nematoda</taxon>
        <taxon>Chromadorea</taxon>
        <taxon>Rhabditida</taxon>
        <taxon>Tylenchina</taxon>
        <taxon>Panagrolaimomorpha</taxon>
        <taxon>Strongyloidoidea</taxon>
        <taxon>Steinernematidae</taxon>
        <taxon>Steinernema</taxon>
    </lineage>
</organism>
<dbReference type="WBParaSite" id="L893_g29410.t1">
    <property type="protein sequence ID" value="L893_g29410.t1"/>
    <property type="gene ID" value="L893_g29410"/>
</dbReference>
<dbReference type="AlphaFoldDB" id="A0A1I7ZSM4"/>